<proteinExistence type="predicted"/>
<evidence type="ECO:0000256" key="1">
    <source>
        <dbReference type="SAM" id="SignalP"/>
    </source>
</evidence>
<dbReference type="AlphaFoldDB" id="A0A433X743"/>
<dbReference type="Gene3D" id="2.60.40.1080">
    <property type="match status" value="1"/>
</dbReference>
<feature type="chain" id="PRO_5039452697" description="BIG2 domain-containing protein" evidence="1">
    <location>
        <begin position="25"/>
        <end position="495"/>
    </location>
</feature>
<dbReference type="SUPFAM" id="SSF50998">
    <property type="entry name" value="Quinoprotein alcohol dehydrogenase-like"/>
    <property type="match status" value="1"/>
</dbReference>
<evidence type="ECO:0000313" key="2">
    <source>
        <dbReference type="EMBL" id="RUT29894.1"/>
    </source>
</evidence>
<comment type="caution">
    <text evidence="2">The sequence shown here is derived from an EMBL/GenBank/DDBJ whole genome shotgun (WGS) entry which is preliminary data.</text>
</comment>
<dbReference type="OrthoDB" id="2604298at2"/>
<keyword evidence="1" id="KW-0732">Signal</keyword>
<evidence type="ECO:0000313" key="3">
    <source>
        <dbReference type="Proteomes" id="UP000272464"/>
    </source>
</evidence>
<feature type="signal peptide" evidence="1">
    <location>
        <begin position="1"/>
        <end position="24"/>
    </location>
</feature>
<organism evidence="2 3">
    <name type="scientific">Paenibacillus zeisoli</name>
    <dbReference type="NCBI Taxonomy" id="2496267"/>
    <lineage>
        <taxon>Bacteria</taxon>
        <taxon>Bacillati</taxon>
        <taxon>Bacillota</taxon>
        <taxon>Bacilli</taxon>
        <taxon>Bacillales</taxon>
        <taxon>Paenibacillaceae</taxon>
        <taxon>Paenibacillus</taxon>
    </lineage>
</organism>
<dbReference type="InterPro" id="IPR011047">
    <property type="entry name" value="Quinoprotein_ADH-like_sf"/>
</dbReference>
<sequence>MFQSIIRKTSYALACLALATGILAGHSYASSVNGKPVMEWSHQFGKDQLSTNGSSLAHTSDGGYIAAGDSRDNSDGETKAYILKLNSSGGTQWQQTVQHGEYTYAKKAVETKDGGYIVSGTFSSDDGRPHNAVFLTKLTAQGIIEWDQEYDNGSNVNGDSVAETKDGGFVVTGYTLSASGEDSAYVLKTDAQGQQEWFNWYRFGSNQHYNDIIATPDGGSIAVGTLDTIIGDTGSDGAIVTKLNGDGEEQWTKKFIQLNSGRNAYSITSSGDGNYVIASSAEKDGQDVTYLTKMDTAGKVIWEKNYDLSADRDLFTTVTRAGQGFALIGNVQKGSYPDYDNHFDVLKVDENGEILNYTVLPDPNLDGLGRGTASPDGGIVLMGTIAAGNQYILQLAKLAGQDEPPQEGSFYLDSDEYSLTAGTTLDTIALFKDKEGLVHNVTNQTIFKSDNLKLVDYDKDGNINGVHAGITYITAEYQGHTYRASVQVVRASVPK</sequence>
<dbReference type="EMBL" id="RZNX01000005">
    <property type="protein sequence ID" value="RUT29894.1"/>
    <property type="molecule type" value="Genomic_DNA"/>
</dbReference>
<evidence type="ECO:0008006" key="4">
    <source>
        <dbReference type="Google" id="ProtNLM"/>
    </source>
</evidence>
<dbReference type="Proteomes" id="UP000272464">
    <property type="component" value="Unassembled WGS sequence"/>
</dbReference>
<dbReference type="PANTHER" id="PTHR42754:SF1">
    <property type="entry name" value="LIPOPROTEIN"/>
    <property type="match status" value="1"/>
</dbReference>
<dbReference type="RefSeq" id="WP_127199838.1">
    <property type="nucleotide sequence ID" value="NZ_RZNX01000005.1"/>
</dbReference>
<reference evidence="2 3" key="1">
    <citation type="submission" date="2018-12" db="EMBL/GenBank/DDBJ databases">
        <authorList>
            <person name="Sun L."/>
            <person name="Chen Z."/>
        </authorList>
    </citation>
    <scope>NUCLEOTIDE SEQUENCE [LARGE SCALE GENOMIC DNA]</scope>
    <source>
        <strain evidence="2 3">3-5-3</strain>
    </source>
</reference>
<gene>
    <name evidence="2" type="ORF">EJP77_13860</name>
</gene>
<keyword evidence="3" id="KW-1185">Reference proteome</keyword>
<name>A0A433X743_9BACL</name>
<protein>
    <recommendedName>
        <fullName evidence="4">BIG2 domain-containing protein</fullName>
    </recommendedName>
</protein>
<dbReference type="PANTHER" id="PTHR42754">
    <property type="entry name" value="ENDOGLUCANASE"/>
    <property type="match status" value="1"/>
</dbReference>
<accession>A0A433X743</accession>